<dbReference type="Pfam" id="PF09994">
    <property type="entry name" value="T6SS_Tle1-like_cat"/>
    <property type="match status" value="1"/>
</dbReference>
<dbReference type="OrthoDB" id="3162439at2759"/>
<evidence type="ECO:0000259" key="1">
    <source>
        <dbReference type="Pfam" id="PF09994"/>
    </source>
</evidence>
<protein>
    <recommendedName>
        <fullName evidence="1">T6SS Phospholipase effector Tle1-like catalytic domain-containing protein</fullName>
    </recommendedName>
</protein>
<evidence type="ECO:0000313" key="4">
    <source>
        <dbReference type="RefSeq" id="XP_033584716.1"/>
    </source>
</evidence>
<dbReference type="PANTHER" id="PTHR33840:SF1">
    <property type="entry name" value="TLE1 PHOSPHOLIPASE DOMAIN-CONTAINING PROTEIN"/>
    <property type="match status" value="1"/>
</dbReference>
<reference evidence="4" key="2">
    <citation type="submission" date="2020-04" db="EMBL/GenBank/DDBJ databases">
        <authorList>
            <consortium name="NCBI Genome Project"/>
        </authorList>
    </citation>
    <scope>NUCLEOTIDE SEQUENCE</scope>
    <source>
        <strain evidence="4">CBS 304.34</strain>
    </source>
</reference>
<reference evidence="4" key="3">
    <citation type="submission" date="2025-04" db="UniProtKB">
        <authorList>
            <consortium name="RefSeq"/>
        </authorList>
    </citation>
    <scope>IDENTIFICATION</scope>
    <source>
        <strain evidence="4">CBS 304.34</strain>
    </source>
</reference>
<proteinExistence type="predicted"/>
<evidence type="ECO:0000313" key="3">
    <source>
        <dbReference type="Proteomes" id="UP000504636"/>
    </source>
</evidence>
<dbReference type="GeneID" id="54455836"/>
<keyword evidence="3" id="KW-1185">Reference proteome</keyword>
<feature type="domain" description="T6SS Phospholipase effector Tle1-like catalytic" evidence="1">
    <location>
        <begin position="19"/>
        <end position="296"/>
    </location>
</feature>
<sequence>MAADPAEGAGPPRPPAANKRLIVCCDGTWNDSISTDSPVTNVSRISRCIPGLSDTGVVQLVSYHTGVGSGTSKPGNIIDGMTGRGVSANIRDAYSFLCHNYLEDERNKDEIVLIGFSRGAFTVRSIASFMTDVGLLEKAGLNYMLKLYGLWSNQLSRKREKDAMFPGIPPSTPKIRMRRLCRLLEDRNLLRRGVKIKVCAVWDTVGSLGVPLPGPIPQRASKKLAFVNSALLENIDVAVQALALNEHRKHFQPTVWSTNSRTKLRQCWFLGAHSDVGGGYEDTGLANLTLVWMIAQLTEFVYFDHRALLHLASHKQIGSTEKFVTKEREFGIGNIKNSVTGPFLLGGTKSRKPGQYLMNTHGLYRNPKTVPISTNETIHWTVRVLLGLGLRECPALRKYSTKLQNGTGIVWTLHSKGNVPRAVELREDEFCALEKDLLESWMKAEGYEQHAGANSGVSLGLFSEAKKYMSLSEILIPWLGETQKPTVHFPARVLLEPDEAITVGS</sequence>
<gene>
    <name evidence="2 4" type="ORF">BDZ99DRAFT_374890</name>
</gene>
<organism evidence="2">
    <name type="scientific">Mytilinidion resinicola</name>
    <dbReference type="NCBI Taxonomy" id="574789"/>
    <lineage>
        <taxon>Eukaryota</taxon>
        <taxon>Fungi</taxon>
        <taxon>Dikarya</taxon>
        <taxon>Ascomycota</taxon>
        <taxon>Pezizomycotina</taxon>
        <taxon>Dothideomycetes</taxon>
        <taxon>Pleosporomycetidae</taxon>
        <taxon>Mytilinidiales</taxon>
        <taxon>Mytilinidiaceae</taxon>
        <taxon>Mytilinidion</taxon>
    </lineage>
</organism>
<dbReference type="AlphaFoldDB" id="A0A6A6Z9E5"/>
<accession>A0A6A6Z9E5</accession>
<dbReference type="RefSeq" id="XP_033584716.1">
    <property type="nucleotide sequence ID" value="XM_033714943.1"/>
</dbReference>
<evidence type="ECO:0000313" key="2">
    <source>
        <dbReference type="EMBL" id="KAF2817752.1"/>
    </source>
</evidence>
<dbReference type="Proteomes" id="UP000504636">
    <property type="component" value="Unplaced"/>
</dbReference>
<reference evidence="2 4" key="1">
    <citation type="journal article" date="2020" name="Stud. Mycol.">
        <title>101 Dothideomycetes genomes: a test case for predicting lifestyles and emergence of pathogens.</title>
        <authorList>
            <person name="Haridas S."/>
            <person name="Albert R."/>
            <person name="Binder M."/>
            <person name="Bloem J."/>
            <person name="Labutti K."/>
            <person name="Salamov A."/>
            <person name="Andreopoulos B."/>
            <person name="Baker S."/>
            <person name="Barry K."/>
            <person name="Bills G."/>
            <person name="Bluhm B."/>
            <person name="Cannon C."/>
            <person name="Castanera R."/>
            <person name="Culley D."/>
            <person name="Daum C."/>
            <person name="Ezra D."/>
            <person name="Gonzalez J."/>
            <person name="Henrissat B."/>
            <person name="Kuo A."/>
            <person name="Liang C."/>
            <person name="Lipzen A."/>
            <person name="Lutzoni F."/>
            <person name="Magnuson J."/>
            <person name="Mondo S."/>
            <person name="Nolan M."/>
            <person name="Ohm R."/>
            <person name="Pangilinan J."/>
            <person name="Park H.-J."/>
            <person name="Ramirez L."/>
            <person name="Alfaro M."/>
            <person name="Sun H."/>
            <person name="Tritt A."/>
            <person name="Yoshinaga Y."/>
            <person name="Zwiers L.-H."/>
            <person name="Turgeon B."/>
            <person name="Goodwin S."/>
            <person name="Spatafora J."/>
            <person name="Crous P."/>
            <person name="Grigoriev I."/>
        </authorList>
    </citation>
    <scope>NUCLEOTIDE SEQUENCE</scope>
    <source>
        <strain evidence="2 4">CBS 304.34</strain>
    </source>
</reference>
<dbReference type="PANTHER" id="PTHR33840">
    <property type="match status" value="1"/>
</dbReference>
<dbReference type="EMBL" id="MU003692">
    <property type="protein sequence ID" value="KAF2817752.1"/>
    <property type="molecule type" value="Genomic_DNA"/>
</dbReference>
<dbReference type="InterPro" id="IPR018712">
    <property type="entry name" value="Tle1-like_cat"/>
</dbReference>
<name>A0A6A6Z9E5_9PEZI</name>